<proteinExistence type="predicted"/>
<organism evidence="1 2">
    <name type="scientific">Lipomyces orientalis</name>
    <dbReference type="NCBI Taxonomy" id="1233043"/>
    <lineage>
        <taxon>Eukaryota</taxon>
        <taxon>Fungi</taxon>
        <taxon>Dikarya</taxon>
        <taxon>Ascomycota</taxon>
        <taxon>Saccharomycotina</taxon>
        <taxon>Lipomycetes</taxon>
        <taxon>Lipomycetales</taxon>
        <taxon>Lipomycetaceae</taxon>
        <taxon>Lipomyces</taxon>
    </lineage>
</organism>
<sequence>MALSSSQIDYTIIDPSKKWQMLRTQWRYALWALWTSIGSMMLGLDYVAGGQLAALQEFKQQFGVVQVDGSFIVPARYLSAWASIGPACDLVAALIAAPLLEQYGRKPQVLVVAITSTVGILLQQLATEWKLHLAGRAINGAAIGIMFTISPLWIGETCRPELRGFFLCFFNTSIVLGQFAIVVIANGSSHIDGKWQWWLPVVSMYIFPLFLVAFYPWFPESPYWLIRQNKYEQAKKSLRRMYGMGDEQFYDIEMKRLESDVAVSKLCQPNIEGKRTTFFGLPLPMAEIECFRRKNLKRTVTAIFAASGQQLIGATFVTGYATYFFELINVQHYFLASCILYAVMLLASGAVFILSETVGRRTLIVPSLFALCLLLLIIGVMGCLPNQVTAGWVIVVLIYIWAIIYQISIGATGFVLASEVATLRLRGVTQALVTVSNAVWGLIMQFTIPYMINTDAGNLGGKTGFIFFGTGTITAVVAYFLFPETKGISFDRLDELYAAGVKPRHFKKLAYATDLHSNVRDCESGDNGATDLQSVHYATEKGEK</sequence>
<reference evidence="2" key="1">
    <citation type="journal article" date="2024" name="Front. Bioeng. Biotechnol.">
        <title>Genome-scale model development and genomic sequencing of the oleaginous clade Lipomyces.</title>
        <authorList>
            <person name="Czajka J.J."/>
            <person name="Han Y."/>
            <person name="Kim J."/>
            <person name="Mondo S.J."/>
            <person name="Hofstad B.A."/>
            <person name="Robles A."/>
            <person name="Haridas S."/>
            <person name="Riley R."/>
            <person name="LaButti K."/>
            <person name="Pangilinan J."/>
            <person name="Andreopoulos W."/>
            <person name="Lipzen A."/>
            <person name="Yan J."/>
            <person name="Wang M."/>
            <person name="Ng V."/>
            <person name="Grigoriev I.V."/>
            <person name="Spatafora J.W."/>
            <person name="Magnuson J.K."/>
            <person name="Baker S.E."/>
            <person name="Pomraning K.R."/>
        </authorList>
    </citation>
    <scope>NUCLEOTIDE SEQUENCE [LARGE SCALE GENOMIC DNA]</scope>
    <source>
        <strain evidence="2">CBS 10300</strain>
    </source>
</reference>
<accession>A0ACC3TK23</accession>
<protein>
    <submittedName>
        <fullName evidence="1">General substrate transporter</fullName>
    </submittedName>
</protein>
<evidence type="ECO:0000313" key="2">
    <source>
        <dbReference type="Proteomes" id="UP001489719"/>
    </source>
</evidence>
<comment type="caution">
    <text evidence="1">The sequence shown here is derived from an EMBL/GenBank/DDBJ whole genome shotgun (WGS) entry which is preliminary data.</text>
</comment>
<dbReference type="EMBL" id="MU970096">
    <property type="protein sequence ID" value="KAK9321544.1"/>
    <property type="molecule type" value="Genomic_DNA"/>
</dbReference>
<gene>
    <name evidence="1" type="ORF">V1517DRAFT_347157</name>
</gene>
<dbReference type="Proteomes" id="UP001489719">
    <property type="component" value="Unassembled WGS sequence"/>
</dbReference>
<evidence type="ECO:0000313" key="1">
    <source>
        <dbReference type="EMBL" id="KAK9321544.1"/>
    </source>
</evidence>
<name>A0ACC3TK23_9ASCO</name>
<keyword evidence="2" id="KW-1185">Reference proteome</keyword>